<proteinExistence type="predicted"/>
<accession>W5S6E8</accession>
<gene>
    <name evidence="1" type="ORF">pv_345</name>
</gene>
<dbReference type="RefSeq" id="YP_009001247.1">
    <property type="nucleotide sequence ID" value="NC_023423.1"/>
</dbReference>
<keyword evidence="2" id="KW-1185">Reference proteome</keyword>
<dbReference type="GeneID" id="18266373"/>
<name>W5S6E8_9VIRU</name>
<sequence length="64" mass="7496">MSSSRKKEFSFDFDSVPFSQKEKLEALLKKYPEFLFLIQAVAQEDDPKYQPYVTDEGLLAFIKI</sequence>
<organism evidence="1 2">
    <name type="scientific">Pithovirus sibericum</name>
    <dbReference type="NCBI Taxonomy" id="1450746"/>
    <lineage>
        <taxon>Viruses</taxon>
        <taxon>Pithoviruses</taxon>
        <taxon>Orthopithovirinae</taxon>
        <taxon>Alphapithovirus</taxon>
        <taxon>Alphapithovirus sibericum</taxon>
    </lineage>
</organism>
<reference evidence="1 2" key="1">
    <citation type="journal article" date="2014" name="Proc. Natl. Acad. Sci. U.S.A.">
        <title>Thirty-thousand-year-old distant relative of giant icosahedral DNA viruses with a pandoravirus morphology.</title>
        <authorList>
            <person name="Legendre M."/>
            <person name="Bartoli J."/>
            <person name="Shmakova L."/>
            <person name="Jeudy S."/>
            <person name="Labadie K."/>
            <person name="Adrait A."/>
            <person name="Lescot M."/>
            <person name="Poirot O."/>
            <person name="Bertaux L."/>
            <person name="Bruley C."/>
            <person name="Coute Y."/>
            <person name="Rivkina E."/>
            <person name="Abergel C."/>
            <person name="Claverie J.M."/>
        </authorList>
    </citation>
    <scope>NUCLEOTIDE SEQUENCE [LARGE SCALE GENOMIC DNA]</scope>
    <source>
        <strain evidence="1">P1084-T</strain>
    </source>
</reference>
<evidence type="ECO:0000313" key="2">
    <source>
        <dbReference type="Proteomes" id="UP000202176"/>
    </source>
</evidence>
<dbReference type="Proteomes" id="UP000202176">
    <property type="component" value="Segment"/>
</dbReference>
<protein>
    <submittedName>
        <fullName evidence="1">Uncharacterized protein</fullName>
    </submittedName>
</protein>
<dbReference type="EMBL" id="KF740664">
    <property type="protein sequence ID" value="AHH01912.1"/>
    <property type="molecule type" value="Genomic_DNA"/>
</dbReference>
<dbReference type="KEGG" id="vg:18266373"/>
<evidence type="ECO:0000313" key="1">
    <source>
        <dbReference type="EMBL" id="AHH01912.1"/>
    </source>
</evidence>